<dbReference type="Pfam" id="PF13558">
    <property type="entry name" value="SbcC_Walker_B"/>
    <property type="match status" value="1"/>
</dbReference>
<feature type="domain" description="Rad50/SbcC-type AAA" evidence="2">
    <location>
        <begin position="5"/>
        <end position="216"/>
    </location>
</feature>
<dbReference type="AlphaFoldDB" id="A0A066USA2"/>
<feature type="coiled-coil region" evidence="1">
    <location>
        <begin position="848"/>
        <end position="923"/>
    </location>
</feature>
<comment type="caution">
    <text evidence="3">The sequence shown here is derived from an EMBL/GenBank/DDBJ whole genome shotgun (WGS) entry which is preliminary data.</text>
</comment>
<evidence type="ECO:0000313" key="3">
    <source>
        <dbReference type="EMBL" id="KDN29965.1"/>
    </source>
</evidence>
<dbReference type="PANTHER" id="PTHR32114:SF2">
    <property type="entry name" value="ABC TRANSPORTER ABCH.3"/>
    <property type="match status" value="1"/>
</dbReference>
<evidence type="ECO:0000313" key="4">
    <source>
        <dbReference type="Proteomes" id="UP000027219"/>
    </source>
</evidence>
<dbReference type="GO" id="GO:0004527">
    <property type="term" value="F:exonuclease activity"/>
    <property type="evidence" value="ECO:0007669"/>
    <property type="project" value="UniProtKB-KW"/>
</dbReference>
<feature type="coiled-coil region" evidence="1">
    <location>
        <begin position="218"/>
        <end position="326"/>
    </location>
</feature>
<dbReference type="InterPro" id="IPR038729">
    <property type="entry name" value="Rad50/SbcC_AAA"/>
</dbReference>
<dbReference type="SUPFAM" id="SSF52540">
    <property type="entry name" value="P-loop containing nucleoside triphosphate hydrolases"/>
    <property type="match status" value="1"/>
</dbReference>
<name>A0A066USA2_9VIBR</name>
<keyword evidence="3" id="KW-0269">Exonuclease</keyword>
<dbReference type="PANTHER" id="PTHR32114">
    <property type="entry name" value="ABC TRANSPORTER ABCH.3"/>
    <property type="match status" value="1"/>
</dbReference>
<dbReference type="GO" id="GO:0016887">
    <property type="term" value="F:ATP hydrolysis activity"/>
    <property type="evidence" value="ECO:0007669"/>
    <property type="project" value="InterPro"/>
</dbReference>
<reference evidence="3 4" key="1">
    <citation type="submission" date="2014-02" db="EMBL/GenBank/DDBJ databases">
        <title>Vibrio fortis Dalian14 Genome Sequencing.</title>
        <authorList>
            <person name="Wang Y."/>
            <person name="Song L."/>
            <person name="Liu G."/>
            <person name="Ding J."/>
        </authorList>
    </citation>
    <scope>NUCLEOTIDE SEQUENCE [LARGE SCALE GENOMIC DNA]</scope>
    <source>
        <strain evidence="3 4">Dalian14</strain>
    </source>
</reference>
<evidence type="ECO:0000259" key="2">
    <source>
        <dbReference type="Pfam" id="PF13476"/>
    </source>
</evidence>
<feature type="coiled-coil region" evidence="1">
    <location>
        <begin position="437"/>
        <end position="478"/>
    </location>
</feature>
<protein>
    <submittedName>
        <fullName evidence="3">Exonuclease SbcC</fullName>
    </submittedName>
</protein>
<feature type="coiled-coil region" evidence="1">
    <location>
        <begin position="726"/>
        <end position="788"/>
    </location>
</feature>
<gene>
    <name evidence="3" type="ORF">VFDL14_04305</name>
</gene>
<organism evidence="3 4">
    <name type="scientific">Vibrio fortis</name>
    <dbReference type="NCBI Taxonomy" id="212667"/>
    <lineage>
        <taxon>Bacteria</taxon>
        <taxon>Pseudomonadati</taxon>
        <taxon>Pseudomonadota</taxon>
        <taxon>Gammaproteobacteria</taxon>
        <taxon>Vibrionales</taxon>
        <taxon>Vibrionaceae</taxon>
        <taxon>Vibrio</taxon>
    </lineage>
</organism>
<dbReference type="STRING" id="212667.VFDL14_04305"/>
<evidence type="ECO:0000256" key="1">
    <source>
        <dbReference type="SAM" id="Coils"/>
    </source>
</evidence>
<dbReference type="Pfam" id="PF13476">
    <property type="entry name" value="AAA_23"/>
    <property type="match status" value="1"/>
</dbReference>
<keyword evidence="3" id="KW-0540">Nuclease</keyword>
<dbReference type="GO" id="GO:0006302">
    <property type="term" value="P:double-strand break repair"/>
    <property type="evidence" value="ECO:0007669"/>
    <property type="project" value="InterPro"/>
</dbReference>
<dbReference type="InterPro" id="IPR027417">
    <property type="entry name" value="P-loop_NTPase"/>
</dbReference>
<keyword evidence="1" id="KW-0175">Coiled coil</keyword>
<sequence>MKILSLEFENLNSLKGRWKLDFTQSPFAENGLFAITGPTGAGKTTILDAICLALFHRTPRLKSIAKGNNEIMTRGTGECFAEIEFEVKGKTYRSNFHQKRARNKHDGALQTPTCEFADADTNKVLETQLSKKIKLVESTTGLDFSRFTKSILLSQGEFAAFLNANANDRAELLEELTGTEIYSLISERIYEHYKSSEEGLNQLKAKAEGVNLLTAEQVEELSQNKASLEIALKQFDQELKGWSEHLAWWRELNKAKLSLESSESELKSAQLEMEANSQQLDQLAKSEPAEKLRPVHKDLHRVQHEVASLNTQLEDANKQLEAGNKEKFQTETALNAQTEATNQLRKEQTELVATIEKVRPLDQKVALLNEKLATQKQSQSLLKTEQETKQSLILNVEKSLEELKVQEKTLAEYLSTNESSKSLDRYLGQWQTNVAQIRTLEQQQTEQQKRVERLANEISAQEQQAKQLTQDQQKNTQELSTLTTAEQAAKALWEQSQQVHSEEQLNGLKHVLEAWNRQTHALTDVQRRYLLATEQAQVKRIELERKTSESTELTKQREVLVERYKEKEQSLERLKTLIAQEGELAKYRAMLEPGSECPLCGSTDHSVEQSQDVNALLQQQTQESEALALVKKEGQDLRQKLDSLGPILSHLEGEIKNLIRDAEQAKQSWALLVEKFTQTSASSSYANAQLANSAPLMEWVVTQEQIADKDAVAMFVERCEHELNKVTQLQQQQMQAKADYQSAEKQRINLELALKDALNKVEALSVRVADLKKQRADAEEQTAQLKLTQSSQWQSLQQSITETGNSAPELKSIDQWLEVKSAASQEWQANSEQKAELDKTLIAQQEKHQSLAASLGEQSNKLAQLEKDLMTTSGDLAKVQQERQALFGDKQIHQQEQLMNARMEEATKELETLKAAFNRCELTLREWQTKQFAFSKELTAKQSEFTKVNESWTQALAASPFESETEFEQALLDEQLRADLVALKQRLDNAIVSSSAKLKAAKQNVDDLLEHANATKWQEVEIEQVEQQASSCQQQQQSTASQIGAINANLEMDKKNRENQQHLFKEIDEKQQAFDDISQLNSLIGSKNGDKFRKFAQGLTLENLVYLANKQLQRLHGRYELKRKAEDGLELQVLDTWQGDVVRDTKTLSGGESFLVSLALALALSDLVSHKTSIDSLFLDEGFGTLDSDTLDIALNALDNLNASGKMIGVISHVEALKERVPVQLKITKHSGLGVSEMSKEFKVA</sequence>
<proteinExistence type="predicted"/>
<dbReference type="OrthoDB" id="9795626at2"/>
<accession>A0A066USA2</accession>
<keyword evidence="3" id="KW-0378">Hydrolase</keyword>
<dbReference type="RefSeq" id="WP_032548935.1">
    <property type="nucleotide sequence ID" value="NZ_JFFR01000002.1"/>
</dbReference>
<dbReference type="EMBL" id="JFFR01000002">
    <property type="protein sequence ID" value="KDN29965.1"/>
    <property type="molecule type" value="Genomic_DNA"/>
</dbReference>
<keyword evidence="4" id="KW-1185">Reference proteome</keyword>
<dbReference type="Gene3D" id="3.40.50.300">
    <property type="entry name" value="P-loop containing nucleotide triphosphate hydrolases"/>
    <property type="match status" value="2"/>
</dbReference>
<dbReference type="Proteomes" id="UP000027219">
    <property type="component" value="Unassembled WGS sequence"/>
</dbReference>